<dbReference type="NCBIfam" id="TIGR01633">
    <property type="entry name" value="phi3626_gp14_N"/>
    <property type="match status" value="1"/>
</dbReference>
<accession>K9EW12</accession>
<dbReference type="EMBL" id="AGXA01000021">
    <property type="protein sequence ID" value="EKU93360.1"/>
    <property type="molecule type" value="Genomic_DNA"/>
</dbReference>
<dbReference type="Pfam" id="PF22768">
    <property type="entry name" value="SPP1_Dit"/>
    <property type="match status" value="1"/>
</dbReference>
<dbReference type="STRING" id="883081.HMPREF9698_01108"/>
<name>K9EW12_9LACT</name>
<dbReference type="AlphaFoldDB" id="K9EW12"/>
<proteinExistence type="predicted"/>
<dbReference type="InterPro" id="IPR008841">
    <property type="entry name" value="Siphovirus-type_tail_N"/>
</dbReference>
<gene>
    <name evidence="3" type="ORF">HMPREF9698_01108</name>
</gene>
<dbReference type="HOGENOM" id="CLU_1085049_0_0_9"/>
<dbReference type="InterPro" id="IPR054738">
    <property type="entry name" value="Siphovirus-type_tail_C"/>
</dbReference>
<keyword evidence="4" id="KW-1185">Reference proteome</keyword>
<organism evidence="3 4">
    <name type="scientific">Alloiococcus otitis ATCC 51267</name>
    <dbReference type="NCBI Taxonomy" id="883081"/>
    <lineage>
        <taxon>Bacteria</taxon>
        <taxon>Bacillati</taxon>
        <taxon>Bacillota</taxon>
        <taxon>Bacilli</taxon>
        <taxon>Lactobacillales</taxon>
        <taxon>Carnobacteriaceae</taxon>
        <taxon>Alloiococcus</taxon>
    </lineage>
</organism>
<evidence type="ECO:0008006" key="5">
    <source>
        <dbReference type="Google" id="ProtNLM"/>
    </source>
</evidence>
<protein>
    <recommendedName>
        <fullName evidence="5">Phage tail component domain-containing protein</fullName>
    </recommendedName>
</protein>
<evidence type="ECO:0000313" key="3">
    <source>
        <dbReference type="EMBL" id="EKU93360.1"/>
    </source>
</evidence>
<evidence type="ECO:0000313" key="4">
    <source>
        <dbReference type="Proteomes" id="UP000009875"/>
    </source>
</evidence>
<dbReference type="Proteomes" id="UP000009875">
    <property type="component" value="Unassembled WGS sequence"/>
</dbReference>
<dbReference type="Gene3D" id="2.40.30.200">
    <property type="match status" value="1"/>
</dbReference>
<evidence type="ECO:0000259" key="1">
    <source>
        <dbReference type="Pfam" id="PF05709"/>
    </source>
</evidence>
<evidence type="ECO:0000259" key="2">
    <source>
        <dbReference type="Pfam" id="PF22768"/>
    </source>
</evidence>
<reference evidence="3 4" key="1">
    <citation type="submission" date="2012-09" db="EMBL/GenBank/DDBJ databases">
        <title>The Genome Sequence of Alloiococcus otitis ATCC 51267.</title>
        <authorList>
            <consortium name="The Broad Institute Genome Sequencing Platform"/>
            <person name="Earl A."/>
            <person name="Ward D."/>
            <person name="Feldgarden M."/>
            <person name="Gevers D."/>
            <person name="Huys G."/>
            <person name="Walker B."/>
            <person name="Young S.K."/>
            <person name="Zeng Q."/>
            <person name="Gargeya S."/>
            <person name="Fitzgerald M."/>
            <person name="Haas B."/>
            <person name="Abouelleil A."/>
            <person name="Alvarado L."/>
            <person name="Arachchi H.M."/>
            <person name="Berlin A.M."/>
            <person name="Chapman S.B."/>
            <person name="Goldberg J."/>
            <person name="Griggs A."/>
            <person name="Gujja S."/>
            <person name="Hansen M."/>
            <person name="Howarth C."/>
            <person name="Imamovic A."/>
            <person name="Larimer J."/>
            <person name="McCowen C."/>
            <person name="Montmayeur A."/>
            <person name="Murphy C."/>
            <person name="Neiman D."/>
            <person name="Pearson M."/>
            <person name="Priest M."/>
            <person name="Roberts A."/>
            <person name="Saif S."/>
            <person name="Shea T."/>
            <person name="Sisk P."/>
            <person name="Sykes S."/>
            <person name="Wortman J."/>
            <person name="Nusbaum C."/>
            <person name="Birren B."/>
        </authorList>
    </citation>
    <scope>NUCLEOTIDE SEQUENCE [LARGE SCALE GENOMIC DNA]</scope>
    <source>
        <strain evidence="3 4">ATCC 51267</strain>
    </source>
</reference>
<dbReference type="OrthoDB" id="3078561at2"/>
<feature type="domain" description="Siphovirus-type tail component RIFT-related" evidence="1">
    <location>
        <begin position="58"/>
        <end position="133"/>
    </location>
</feature>
<comment type="caution">
    <text evidence="3">The sequence shown here is derived from an EMBL/GenBank/DDBJ whole genome shotgun (WGS) entry which is preliminary data.</text>
</comment>
<feature type="domain" description="Siphovirus-type tail component C-terminal" evidence="2">
    <location>
        <begin position="159"/>
        <end position="252"/>
    </location>
</feature>
<dbReference type="RefSeq" id="WP_003778199.1">
    <property type="nucleotide sequence ID" value="NZ_JH992959.1"/>
</dbReference>
<dbReference type="Pfam" id="PF05709">
    <property type="entry name" value="Sipho_tail"/>
    <property type="match status" value="1"/>
</dbReference>
<dbReference type="Gene3D" id="2.60.120.860">
    <property type="match status" value="1"/>
</dbReference>
<dbReference type="InterPro" id="IPR006520">
    <property type="entry name" value="Dit_BPSPP_N"/>
</dbReference>
<sequence length="253" mass="28193">MDYTSLTDRSTQPAGLSSVALSLNGQTLDQVIEGYRTLKVSGRETLSQEVQPEEVPTGTLVLNSRLPAREITVTYNLKADDGATLQQRFKKLRKHLSGRLVISFRDEPKTYYLGLLSEMEAPPDHTNDKVGTFVLYCPDPYKFGPVQTTDGEVTIDTFYPTPPEQIKVSVANTTNKLEVTDGNYTITATGTFNGGNDAIFRFDREAMTLTVAGEEATYMIDLNSDFENFQLTQGNTVRCPQGSVELKVRERWL</sequence>
<dbReference type="eggNOG" id="COG4722">
    <property type="taxonomic scope" value="Bacteria"/>
</dbReference>